<gene>
    <name evidence="9" type="ORF">AMAG_02503</name>
</gene>
<keyword evidence="10" id="KW-1185">Reference proteome</keyword>
<reference evidence="9 10" key="1">
    <citation type="submission" date="2009-11" db="EMBL/GenBank/DDBJ databases">
        <title>Annotation of Allomyces macrogynus ATCC 38327.</title>
        <authorList>
            <consortium name="The Broad Institute Genome Sequencing Platform"/>
            <person name="Russ C."/>
            <person name="Cuomo C."/>
            <person name="Burger G."/>
            <person name="Gray M.W."/>
            <person name="Holland P.W.H."/>
            <person name="King N."/>
            <person name="Lang F.B.F."/>
            <person name="Roger A.J."/>
            <person name="Ruiz-Trillo I."/>
            <person name="Young S.K."/>
            <person name="Zeng Q."/>
            <person name="Gargeya S."/>
            <person name="Fitzgerald M."/>
            <person name="Haas B."/>
            <person name="Abouelleil A."/>
            <person name="Alvarado L."/>
            <person name="Arachchi H.M."/>
            <person name="Berlin A."/>
            <person name="Chapman S.B."/>
            <person name="Gearin G."/>
            <person name="Goldberg J."/>
            <person name="Griggs A."/>
            <person name="Gujja S."/>
            <person name="Hansen M."/>
            <person name="Heiman D."/>
            <person name="Howarth C."/>
            <person name="Larimer J."/>
            <person name="Lui A."/>
            <person name="MacDonald P.J.P."/>
            <person name="McCowen C."/>
            <person name="Montmayeur A."/>
            <person name="Murphy C."/>
            <person name="Neiman D."/>
            <person name="Pearson M."/>
            <person name="Priest M."/>
            <person name="Roberts A."/>
            <person name="Saif S."/>
            <person name="Shea T."/>
            <person name="Sisk P."/>
            <person name="Stolte C."/>
            <person name="Sykes S."/>
            <person name="Wortman J."/>
            <person name="Nusbaum C."/>
            <person name="Birren B."/>
        </authorList>
    </citation>
    <scope>NUCLEOTIDE SEQUENCE [LARGE SCALE GENOMIC DNA]</scope>
    <source>
        <strain evidence="9 10">ATCC 38327</strain>
    </source>
</reference>
<evidence type="ECO:0000256" key="4">
    <source>
        <dbReference type="ARBA" id="ARBA00022840"/>
    </source>
</evidence>
<dbReference type="InterPro" id="IPR041569">
    <property type="entry name" value="AAA_lid_3"/>
</dbReference>
<keyword evidence="7" id="KW-0472">Membrane</keyword>
<dbReference type="STRING" id="578462.A0A0L0S2X6"/>
<dbReference type="GO" id="GO:0016887">
    <property type="term" value="F:ATP hydrolysis activity"/>
    <property type="evidence" value="ECO:0007669"/>
    <property type="project" value="InterPro"/>
</dbReference>
<dbReference type="CDD" id="cd19520">
    <property type="entry name" value="RecA-like_ATAD1"/>
    <property type="match status" value="1"/>
</dbReference>
<evidence type="ECO:0000256" key="2">
    <source>
        <dbReference type="ARBA" id="ARBA00022741"/>
    </source>
</evidence>
<feature type="transmembrane region" description="Helical" evidence="7">
    <location>
        <begin position="25"/>
        <end position="43"/>
    </location>
</feature>
<comment type="similarity">
    <text evidence="6">Belongs to the AAA ATPase family.</text>
</comment>
<feature type="domain" description="AAA+ ATPase" evidence="8">
    <location>
        <begin position="150"/>
        <end position="290"/>
    </location>
</feature>
<name>A0A0L0S2X6_ALLM3</name>
<dbReference type="GO" id="GO:0140567">
    <property type="term" value="F:membrane protein dislocase activity"/>
    <property type="evidence" value="ECO:0007669"/>
    <property type="project" value="UniProtKB-ARBA"/>
</dbReference>
<dbReference type="SMART" id="SM00382">
    <property type="entry name" value="AAA"/>
    <property type="match status" value="1"/>
</dbReference>
<dbReference type="Gene3D" id="1.10.8.60">
    <property type="match status" value="1"/>
</dbReference>
<evidence type="ECO:0000256" key="6">
    <source>
        <dbReference type="RuleBase" id="RU003651"/>
    </source>
</evidence>
<evidence type="ECO:0000259" key="8">
    <source>
        <dbReference type="SMART" id="SM00382"/>
    </source>
</evidence>
<accession>A0A0L0S2X6</accession>
<dbReference type="Pfam" id="PF00004">
    <property type="entry name" value="AAA"/>
    <property type="match status" value="1"/>
</dbReference>
<dbReference type="VEuPathDB" id="FungiDB:AMAG_02503"/>
<keyword evidence="7" id="KW-1133">Transmembrane helix</keyword>
<dbReference type="EMBL" id="GG745330">
    <property type="protein sequence ID" value="KNE56724.1"/>
    <property type="molecule type" value="Genomic_DNA"/>
</dbReference>
<dbReference type="InterPro" id="IPR003959">
    <property type="entry name" value="ATPase_AAA_core"/>
</dbReference>
<keyword evidence="3" id="KW-1000">Mitochondrion outer membrane</keyword>
<dbReference type="GO" id="GO:0005741">
    <property type="term" value="C:mitochondrial outer membrane"/>
    <property type="evidence" value="ECO:0007669"/>
    <property type="project" value="UniProtKB-SubCell"/>
</dbReference>
<dbReference type="InterPro" id="IPR003593">
    <property type="entry name" value="AAA+_ATPase"/>
</dbReference>
<dbReference type="Pfam" id="PF17862">
    <property type="entry name" value="AAA_lid_3"/>
    <property type="match status" value="1"/>
</dbReference>
<comment type="subcellular location">
    <subcellularLocation>
        <location evidence="1">Mitochondrion outer membrane</location>
        <topology evidence="1">Single-pass membrane protein</topology>
    </subcellularLocation>
</comment>
<dbReference type="PANTHER" id="PTHR45644:SF3">
    <property type="entry name" value="FI08533P-RELATED"/>
    <property type="match status" value="1"/>
</dbReference>
<dbReference type="PANTHER" id="PTHR45644">
    <property type="entry name" value="AAA ATPASE, PUTATIVE (AFU_ORTHOLOGUE AFUA_2G12920)-RELATED-RELATED"/>
    <property type="match status" value="1"/>
</dbReference>
<dbReference type="OrthoDB" id="10254455at2759"/>
<keyword evidence="4 6" id="KW-0067">ATP-binding</keyword>
<evidence type="ECO:0000313" key="10">
    <source>
        <dbReference type="Proteomes" id="UP000054350"/>
    </source>
</evidence>
<evidence type="ECO:0000256" key="7">
    <source>
        <dbReference type="SAM" id="Phobius"/>
    </source>
</evidence>
<dbReference type="InterPro" id="IPR003960">
    <property type="entry name" value="ATPase_AAA_CS"/>
</dbReference>
<dbReference type="AlphaFoldDB" id="A0A0L0S2X6"/>
<dbReference type="GO" id="GO:0140570">
    <property type="term" value="P:extraction of mislocalized protein from mitochondrial outer membrane"/>
    <property type="evidence" value="ECO:0007669"/>
    <property type="project" value="TreeGrafter"/>
</dbReference>
<keyword evidence="5" id="KW-0496">Mitochondrion</keyword>
<evidence type="ECO:0000313" key="9">
    <source>
        <dbReference type="EMBL" id="KNE56724.1"/>
    </source>
</evidence>
<dbReference type="eggNOG" id="KOG0737">
    <property type="taxonomic scope" value="Eukaryota"/>
</dbReference>
<dbReference type="InterPro" id="IPR051701">
    <property type="entry name" value="Mito_OM_Translocase_MSP1"/>
</dbReference>
<dbReference type="GO" id="GO:0005524">
    <property type="term" value="F:ATP binding"/>
    <property type="evidence" value="ECO:0007669"/>
    <property type="project" value="UniProtKB-KW"/>
</dbReference>
<dbReference type="InterPro" id="IPR027417">
    <property type="entry name" value="P-loop_NTPase"/>
</dbReference>
<dbReference type="SUPFAM" id="SSF52540">
    <property type="entry name" value="P-loop containing nucleoside triphosphate hydrolases"/>
    <property type="match status" value="1"/>
</dbReference>
<dbReference type="Proteomes" id="UP000054350">
    <property type="component" value="Unassembled WGS sequence"/>
</dbReference>
<reference evidence="10" key="2">
    <citation type="submission" date="2009-11" db="EMBL/GenBank/DDBJ databases">
        <title>The Genome Sequence of Allomyces macrogynus strain ATCC 38327.</title>
        <authorList>
            <consortium name="The Broad Institute Genome Sequencing Platform"/>
            <person name="Russ C."/>
            <person name="Cuomo C."/>
            <person name="Shea T."/>
            <person name="Young S.K."/>
            <person name="Zeng Q."/>
            <person name="Koehrsen M."/>
            <person name="Haas B."/>
            <person name="Borodovsky M."/>
            <person name="Guigo R."/>
            <person name="Alvarado L."/>
            <person name="Berlin A."/>
            <person name="Borenstein D."/>
            <person name="Chen Z."/>
            <person name="Engels R."/>
            <person name="Freedman E."/>
            <person name="Gellesch M."/>
            <person name="Goldberg J."/>
            <person name="Griggs A."/>
            <person name="Gujja S."/>
            <person name="Heiman D."/>
            <person name="Hepburn T."/>
            <person name="Howarth C."/>
            <person name="Jen D."/>
            <person name="Larson L."/>
            <person name="Lewis B."/>
            <person name="Mehta T."/>
            <person name="Park D."/>
            <person name="Pearson M."/>
            <person name="Roberts A."/>
            <person name="Saif S."/>
            <person name="Shenoy N."/>
            <person name="Sisk P."/>
            <person name="Stolte C."/>
            <person name="Sykes S."/>
            <person name="Walk T."/>
            <person name="White J."/>
            <person name="Yandava C."/>
            <person name="Burger G."/>
            <person name="Gray M.W."/>
            <person name="Holland P.W.H."/>
            <person name="King N."/>
            <person name="Lang F.B.F."/>
            <person name="Roger A.J."/>
            <person name="Ruiz-Trillo I."/>
            <person name="Lander E."/>
            <person name="Nusbaum C."/>
        </authorList>
    </citation>
    <scope>NUCLEOTIDE SEQUENCE [LARGE SCALE GENOMIC DNA]</scope>
    <source>
        <strain evidence="10">ATCC 38327</strain>
    </source>
</reference>
<proteinExistence type="inferred from homology"/>
<dbReference type="Gene3D" id="3.40.50.300">
    <property type="entry name" value="P-loop containing nucleotide triphosphate hydrolases"/>
    <property type="match status" value="1"/>
</dbReference>
<organism evidence="9 10">
    <name type="scientific">Allomyces macrogynus (strain ATCC 38327)</name>
    <name type="common">Allomyces javanicus var. macrogynus</name>
    <dbReference type="NCBI Taxonomy" id="578462"/>
    <lineage>
        <taxon>Eukaryota</taxon>
        <taxon>Fungi</taxon>
        <taxon>Fungi incertae sedis</taxon>
        <taxon>Blastocladiomycota</taxon>
        <taxon>Blastocladiomycetes</taxon>
        <taxon>Blastocladiales</taxon>
        <taxon>Blastocladiaceae</taxon>
        <taxon>Allomyces</taxon>
    </lineage>
</organism>
<sequence length="391" mass="43311">MPGSSSPFSQFLAGLFRMSPQNKKFLLDVLLLGFSNVALYYTVRYIMARNDPIKNMYKRRKEELARKQLASAGASASAVQELQDRLRALKLTEHEDVIASEIVSAADEGVVGFSQIGGLEPIITSLKESVIYPLVYPHLFSSGNNGLLQAPKGVLLYGPPGCGKTMLAKALAKESGATFINLHVSTLTEKWFGESQKLVNALFSLAKKLEPAIIFIDEIDSFLRERRSTDHETTSMMKAEFLGLWDGLSSGESHRILVIGATNRPQDLDKAVLRRMPKRFAIKLPNSTQRREILSLLLKDTVLAGDIDMEDVVNKTLGYSGSDLKELCREAVMIPVRERLRAFSDVTQASDMTVRPLTNADFFRGDGDDVNELYREGDADGFELEAPDALD</sequence>
<dbReference type="OMA" id="NTRQRQD"/>
<protein>
    <recommendedName>
        <fullName evidence="8">AAA+ ATPase domain-containing protein</fullName>
    </recommendedName>
</protein>
<dbReference type="FunFam" id="3.40.50.300:FF:000538">
    <property type="entry name" value="ATPase family AAA domain-containing protein 1"/>
    <property type="match status" value="1"/>
</dbReference>
<keyword evidence="2 6" id="KW-0547">Nucleotide-binding</keyword>
<evidence type="ECO:0000256" key="1">
    <source>
        <dbReference type="ARBA" id="ARBA00004572"/>
    </source>
</evidence>
<dbReference type="PROSITE" id="PS00674">
    <property type="entry name" value="AAA"/>
    <property type="match status" value="1"/>
</dbReference>
<evidence type="ECO:0000256" key="3">
    <source>
        <dbReference type="ARBA" id="ARBA00022787"/>
    </source>
</evidence>
<evidence type="ECO:0000256" key="5">
    <source>
        <dbReference type="ARBA" id="ARBA00023128"/>
    </source>
</evidence>
<keyword evidence="7" id="KW-0812">Transmembrane</keyword>